<dbReference type="PANTHER" id="PTHR36836">
    <property type="entry name" value="COLANIC ACID BIOSYNTHESIS PROTEIN WCAK"/>
    <property type="match status" value="1"/>
</dbReference>
<dbReference type="GO" id="GO:0016740">
    <property type="term" value="F:transferase activity"/>
    <property type="evidence" value="ECO:0007669"/>
    <property type="project" value="UniProtKB-KW"/>
</dbReference>
<evidence type="ECO:0000313" key="2">
    <source>
        <dbReference type="EMBL" id="KAB0583588.1"/>
    </source>
</evidence>
<dbReference type="AlphaFoldDB" id="A0A643FDH2"/>
<dbReference type="Proteomes" id="UP000430120">
    <property type="component" value="Unassembled WGS sequence"/>
</dbReference>
<dbReference type="EMBL" id="VZPB01000012">
    <property type="protein sequence ID" value="KAB0583588.1"/>
    <property type="molecule type" value="Genomic_DNA"/>
</dbReference>
<protein>
    <submittedName>
        <fullName evidence="2">Polysaccharide pyruvyl transferase family protein</fullName>
    </submittedName>
</protein>
<dbReference type="RefSeq" id="WP_151123444.1">
    <property type="nucleotide sequence ID" value="NZ_CP088081.1"/>
</dbReference>
<proteinExistence type="predicted"/>
<dbReference type="InterPro" id="IPR007345">
    <property type="entry name" value="Polysacch_pyruvyl_Trfase"/>
</dbReference>
<evidence type="ECO:0000313" key="3">
    <source>
        <dbReference type="Proteomes" id="UP000430120"/>
    </source>
</evidence>
<dbReference type="Pfam" id="PF04230">
    <property type="entry name" value="PS_pyruv_trans"/>
    <property type="match status" value="1"/>
</dbReference>
<evidence type="ECO:0000259" key="1">
    <source>
        <dbReference type="Pfam" id="PF04230"/>
    </source>
</evidence>
<feature type="domain" description="Polysaccharide pyruvyl transferase" evidence="1">
    <location>
        <begin position="14"/>
        <end position="265"/>
    </location>
</feature>
<keyword evidence="3" id="KW-1185">Reference proteome</keyword>
<dbReference type="PANTHER" id="PTHR36836:SF1">
    <property type="entry name" value="COLANIC ACID BIOSYNTHESIS PROTEIN WCAK"/>
    <property type="match status" value="1"/>
</dbReference>
<accession>A0A643FDH2</accession>
<comment type="caution">
    <text evidence="2">The sequence shown here is derived from an EMBL/GenBank/DDBJ whole genome shotgun (WGS) entry which is preliminary data.</text>
</comment>
<organism evidence="2 3">
    <name type="scientific">Ideonella dechloratans</name>
    <dbReference type="NCBI Taxonomy" id="36863"/>
    <lineage>
        <taxon>Bacteria</taxon>
        <taxon>Pseudomonadati</taxon>
        <taxon>Pseudomonadota</taxon>
        <taxon>Betaproteobacteria</taxon>
        <taxon>Burkholderiales</taxon>
        <taxon>Sphaerotilaceae</taxon>
        <taxon>Ideonella</taxon>
    </lineage>
</organism>
<gene>
    <name evidence="2" type="ORF">F7Q92_06850</name>
</gene>
<name>A0A643FDH2_IDEDE</name>
<reference evidence="2 3" key="1">
    <citation type="submission" date="2019-09" db="EMBL/GenBank/DDBJ databases">
        <title>Draft genome sequences of 48 bacterial type strains from the CCUG.</title>
        <authorList>
            <person name="Tunovic T."/>
            <person name="Pineiro-Iglesias B."/>
            <person name="Unosson C."/>
            <person name="Inganas E."/>
            <person name="Ohlen M."/>
            <person name="Cardew S."/>
            <person name="Jensie-Markopoulos S."/>
            <person name="Salva-Serra F."/>
            <person name="Jaen-Luchoro D."/>
            <person name="Karlsson R."/>
            <person name="Svensson-Stadler L."/>
            <person name="Chun J."/>
            <person name="Moore E."/>
        </authorList>
    </citation>
    <scope>NUCLEOTIDE SEQUENCE [LARGE SCALE GENOMIC DNA]</scope>
    <source>
        <strain evidence="2 3">CCUG 30977</strain>
    </source>
</reference>
<dbReference type="OrthoDB" id="9802987at2"/>
<sequence>MTTLLFDPSIASSNLGDQIIIEAVKREISNLLPSEQIITAPTQEVISNISLRQAKNAKFRFVGGTNLLSSKMLRYAQWKIGLLQALKLKNVTLMGVGWWQYQPPPDLYTRTILRSILSHEEMHSVRDEYTRRMLSKIGIKNTINTGCPTMWQLTPEHCESITARRSTKAVLTLTDYHQDKQRDRNILDLLQKFYSTVYFWPQGSGDLRYLDSLRPIGVIRLTPSLRDYDQLLSSDDDIDFIGTRLHGGVRALQFKHRALIIAVDNRAQEISKDTGLPVAARDDLESIRKWIKNPGPTLIRMDSSAIDKWREQFK</sequence>
<keyword evidence="2" id="KW-0808">Transferase</keyword>